<dbReference type="InterPro" id="IPR052967">
    <property type="entry name" value="Stress_Response_Assoc"/>
</dbReference>
<dbReference type="PANTHER" id="PTHR38463:SF1">
    <property type="entry name" value="STRESS RESPONSE PROTEIN YSNF"/>
    <property type="match status" value="1"/>
</dbReference>
<evidence type="ECO:0000313" key="3">
    <source>
        <dbReference type="Proteomes" id="UP000663801"/>
    </source>
</evidence>
<dbReference type="AlphaFoldDB" id="A0A939C3G7"/>
<name>A0A939C3G7_9ACTN</name>
<protein>
    <submittedName>
        <fullName evidence="2">YsnF/AvaK domain-containing protein</fullName>
    </submittedName>
</protein>
<dbReference type="RefSeq" id="WP_205257749.1">
    <property type="nucleotide sequence ID" value="NZ_BAAAPV010000005.1"/>
</dbReference>
<dbReference type="EMBL" id="JAERWL010000011">
    <property type="protein sequence ID" value="MBM9477630.1"/>
    <property type="molecule type" value="Genomic_DNA"/>
</dbReference>
<dbReference type="InterPro" id="IPR019060">
    <property type="entry name" value="DUF2382"/>
</dbReference>
<dbReference type="Proteomes" id="UP000663801">
    <property type="component" value="Unassembled WGS sequence"/>
</dbReference>
<dbReference type="PANTHER" id="PTHR38463">
    <property type="entry name" value="STRESS RESPONSE PROTEIN YSNF"/>
    <property type="match status" value="1"/>
</dbReference>
<dbReference type="Pfam" id="PF09557">
    <property type="entry name" value="DUF2382"/>
    <property type="match status" value="1"/>
</dbReference>
<reference evidence="2" key="1">
    <citation type="submission" date="2021-01" db="EMBL/GenBank/DDBJ databases">
        <title>KCTC 19127 draft genome.</title>
        <authorList>
            <person name="An D."/>
        </authorList>
    </citation>
    <scope>NUCLEOTIDE SEQUENCE</scope>
    <source>
        <strain evidence="2">KCTC 19127</strain>
    </source>
</reference>
<feature type="domain" description="DUF2382" evidence="1">
    <location>
        <begin position="21"/>
        <end position="133"/>
    </location>
</feature>
<evidence type="ECO:0000313" key="2">
    <source>
        <dbReference type="EMBL" id="MBM9477630.1"/>
    </source>
</evidence>
<proteinExistence type="predicted"/>
<organism evidence="2 3">
    <name type="scientific">Nakamurella flavida</name>
    <dbReference type="NCBI Taxonomy" id="363630"/>
    <lineage>
        <taxon>Bacteria</taxon>
        <taxon>Bacillati</taxon>
        <taxon>Actinomycetota</taxon>
        <taxon>Actinomycetes</taxon>
        <taxon>Nakamurellales</taxon>
        <taxon>Nakamurellaceae</taxon>
        <taxon>Nakamurella</taxon>
    </lineage>
</organism>
<sequence length="145" mass="15956">MPTDRPPFPVDGPAREQSVLIRSEERLAVTTRRVVAGIARLEKIRVTETRTFTVDVVREEVRLVIDRDTAGSDVDDRGAARPAGPEGPWLVLSEEQVVVTKNLVPVERVRLDVTPVTEMRDVTAAVRSERVEVTHVPAPGSDTIG</sequence>
<evidence type="ECO:0000259" key="1">
    <source>
        <dbReference type="Pfam" id="PF09557"/>
    </source>
</evidence>
<comment type="caution">
    <text evidence="2">The sequence shown here is derived from an EMBL/GenBank/DDBJ whole genome shotgun (WGS) entry which is preliminary data.</text>
</comment>
<keyword evidence="3" id="KW-1185">Reference proteome</keyword>
<gene>
    <name evidence="2" type="ORF">JL107_14355</name>
</gene>
<accession>A0A939C3G7</accession>